<evidence type="ECO:0000256" key="1">
    <source>
        <dbReference type="SAM" id="Phobius"/>
    </source>
</evidence>
<comment type="caution">
    <text evidence="2">The sequence shown here is derived from an EMBL/GenBank/DDBJ whole genome shotgun (WGS) entry which is preliminary data.</text>
</comment>
<dbReference type="InterPro" id="IPR025291">
    <property type="entry name" value="DUF4153"/>
</dbReference>
<gene>
    <name evidence="2" type="ORF">COV05_01635</name>
</gene>
<feature type="transmembrane region" description="Helical" evidence="1">
    <location>
        <begin position="149"/>
        <end position="172"/>
    </location>
</feature>
<sequence>MKLSILSFSSIFEGLKRVMVRFPFTITLCGIGTAIGVRLVHVEDDPISMRLLFTLALTVPVSVIVTLFVEAMGWRKEWSWFGAIVLIALMSGYYTFLPEIDAPDAMIFYIRHGMWVVASVLTVTFILFVRESGAQAVLRFWEFCRRLVFSTFLTWVWALAIQFGIFAALFATDTLFDLEIPPERYSEIWVVIVGLFCTTFFLSRLPKAIDALEKASYPKEVRLFSQFVLVPLVLVYFVILYVYTAKILLTGEWPQGQLAYIILGFSAVGLLTYITLFPLREQVRWIRYAGIALCVAMIPQAFMLFWSLWFRVSEYGVTENRYFVFIFGLWLIGVSLYLLIRNVKDLRVIPVSLVVMIFVTSVGPWGAFSTAIRSQVDRLESILEQNGRFQEGKYVVSEIKMSEEDFSQVRAVLNFLEDRNAMASVQGWLDEEVDLSGLETWEQGEYMLEHGFGLTYPTYPVRPSASTRIDYGHTNDSLAGKTSGYEYFFEIGRSGNETYQIDDKIFMFDLNAEQQEIEMYLDETWVGSISLKEILQDEADKGLDDEVVLYLETEQVKVMYIVKSFYAREHNDSINLNTTTGIVFLTIK</sequence>
<dbReference type="Proteomes" id="UP000231436">
    <property type="component" value="Unassembled WGS sequence"/>
</dbReference>
<evidence type="ECO:0008006" key="4">
    <source>
        <dbReference type="Google" id="ProtNLM"/>
    </source>
</evidence>
<feature type="transmembrane region" description="Helical" evidence="1">
    <location>
        <begin position="78"/>
        <end position="96"/>
    </location>
</feature>
<keyword evidence="1" id="KW-1133">Transmembrane helix</keyword>
<feature type="transmembrane region" description="Helical" evidence="1">
    <location>
        <begin position="108"/>
        <end position="129"/>
    </location>
</feature>
<name>A0A2M8LHF7_9BACT</name>
<keyword evidence="1" id="KW-0472">Membrane</keyword>
<feature type="transmembrane region" description="Helical" evidence="1">
    <location>
        <begin position="47"/>
        <end position="69"/>
    </location>
</feature>
<protein>
    <recommendedName>
        <fullName evidence="4">DUF4153 domain-containing protein</fullName>
    </recommendedName>
</protein>
<feature type="transmembrane region" description="Helical" evidence="1">
    <location>
        <begin position="288"/>
        <end position="310"/>
    </location>
</feature>
<evidence type="ECO:0000313" key="2">
    <source>
        <dbReference type="EMBL" id="PJE76879.1"/>
    </source>
</evidence>
<feature type="transmembrane region" description="Helical" evidence="1">
    <location>
        <begin position="347"/>
        <end position="368"/>
    </location>
</feature>
<organism evidence="2 3">
    <name type="scientific">Candidatus Uhrbacteria bacterium CG10_big_fil_rev_8_21_14_0_10_48_16</name>
    <dbReference type="NCBI Taxonomy" id="1975038"/>
    <lineage>
        <taxon>Bacteria</taxon>
        <taxon>Candidatus Uhriibacteriota</taxon>
    </lineage>
</organism>
<feature type="transmembrane region" description="Helical" evidence="1">
    <location>
        <begin position="223"/>
        <end position="243"/>
    </location>
</feature>
<feature type="transmembrane region" description="Helical" evidence="1">
    <location>
        <begin position="184"/>
        <end position="202"/>
    </location>
</feature>
<proteinExistence type="predicted"/>
<accession>A0A2M8LHF7</accession>
<dbReference type="EMBL" id="PFEU01000008">
    <property type="protein sequence ID" value="PJE76879.1"/>
    <property type="molecule type" value="Genomic_DNA"/>
</dbReference>
<evidence type="ECO:0000313" key="3">
    <source>
        <dbReference type="Proteomes" id="UP000231436"/>
    </source>
</evidence>
<feature type="transmembrane region" description="Helical" evidence="1">
    <location>
        <begin position="258"/>
        <end position="276"/>
    </location>
</feature>
<reference evidence="3" key="1">
    <citation type="submission" date="2017-09" db="EMBL/GenBank/DDBJ databases">
        <title>Depth-based differentiation of microbial function through sediment-hosted aquifers and enrichment of novel symbionts in the deep terrestrial subsurface.</title>
        <authorList>
            <person name="Probst A.J."/>
            <person name="Ladd B."/>
            <person name="Jarett J.K."/>
            <person name="Geller-Mcgrath D.E."/>
            <person name="Sieber C.M.K."/>
            <person name="Emerson J.B."/>
            <person name="Anantharaman K."/>
            <person name="Thomas B.C."/>
            <person name="Malmstrom R."/>
            <person name="Stieglmeier M."/>
            <person name="Klingl A."/>
            <person name="Woyke T."/>
            <person name="Ryan C.M."/>
            <person name="Banfield J.F."/>
        </authorList>
    </citation>
    <scope>NUCLEOTIDE SEQUENCE [LARGE SCALE GENOMIC DNA]</scope>
</reference>
<dbReference type="AlphaFoldDB" id="A0A2M8LHF7"/>
<dbReference type="Pfam" id="PF13687">
    <property type="entry name" value="DUF4153"/>
    <property type="match status" value="1"/>
</dbReference>
<keyword evidence="1" id="KW-0812">Transmembrane</keyword>
<feature type="transmembrane region" description="Helical" evidence="1">
    <location>
        <begin position="322"/>
        <end position="340"/>
    </location>
</feature>
<feature type="transmembrane region" description="Helical" evidence="1">
    <location>
        <begin position="20"/>
        <end position="41"/>
    </location>
</feature>